<evidence type="ECO:0000313" key="3">
    <source>
        <dbReference type="Proteomes" id="UP000703269"/>
    </source>
</evidence>
<proteinExistence type="predicted"/>
<accession>A0A9P3LL58</accession>
<dbReference type="AlphaFoldDB" id="A0A9P3LL58"/>
<evidence type="ECO:0000313" key="2">
    <source>
        <dbReference type="EMBL" id="GJE99221.1"/>
    </source>
</evidence>
<reference evidence="2 3" key="1">
    <citation type="submission" date="2021-08" db="EMBL/GenBank/DDBJ databases">
        <title>Draft Genome Sequence of Phanerochaete sordida strain YK-624.</title>
        <authorList>
            <person name="Mori T."/>
            <person name="Dohra H."/>
            <person name="Suzuki T."/>
            <person name="Kawagishi H."/>
            <person name="Hirai H."/>
        </authorList>
    </citation>
    <scope>NUCLEOTIDE SEQUENCE [LARGE SCALE GENOMIC DNA]</scope>
    <source>
        <strain evidence="2 3">YK-624</strain>
    </source>
</reference>
<dbReference type="EMBL" id="BPQB01000104">
    <property type="protein sequence ID" value="GJE99221.1"/>
    <property type="molecule type" value="Genomic_DNA"/>
</dbReference>
<feature type="region of interest" description="Disordered" evidence="1">
    <location>
        <begin position="83"/>
        <end position="118"/>
    </location>
</feature>
<feature type="compositionally biased region" description="Acidic residues" evidence="1">
    <location>
        <begin position="94"/>
        <end position="104"/>
    </location>
</feature>
<protein>
    <submittedName>
        <fullName evidence="2">Uncharacterized protein</fullName>
    </submittedName>
</protein>
<keyword evidence="3" id="KW-1185">Reference proteome</keyword>
<gene>
    <name evidence="2" type="ORF">PsYK624_154710</name>
</gene>
<name>A0A9P3LL58_9APHY</name>
<organism evidence="2 3">
    <name type="scientific">Phanerochaete sordida</name>
    <dbReference type="NCBI Taxonomy" id="48140"/>
    <lineage>
        <taxon>Eukaryota</taxon>
        <taxon>Fungi</taxon>
        <taxon>Dikarya</taxon>
        <taxon>Basidiomycota</taxon>
        <taxon>Agaricomycotina</taxon>
        <taxon>Agaricomycetes</taxon>
        <taxon>Polyporales</taxon>
        <taxon>Phanerochaetaceae</taxon>
        <taxon>Phanerochaete</taxon>
    </lineage>
</organism>
<comment type="caution">
    <text evidence="2">The sequence shown here is derived from an EMBL/GenBank/DDBJ whole genome shotgun (WGS) entry which is preliminary data.</text>
</comment>
<dbReference type="Proteomes" id="UP000703269">
    <property type="component" value="Unassembled WGS sequence"/>
</dbReference>
<evidence type="ECO:0000256" key="1">
    <source>
        <dbReference type="SAM" id="MobiDB-lite"/>
    </source>
</evidence>
<sequence>MALGTLYFAALLAINIAQILKFSNSFFYLEYMTIILQSLPIVLIQRFMLNLRQIDPQATKSSAAAGLSGSRLSFRIPSGFLGNLGEPLEHGAGEELEDETEEENQSGQAQEEHASNWM</sequence>